<reference evidence="1" key="1">
    <citation type="submission" date="2019-10" db="EMBL/GenBank/DDBJ databases">
        <authorList>
            <consortium name="DOE Joint Genome Institute"/>
            <person name="Kuo A."/>
            <person name="Miyauchi S."/>
            <person name="Kiss E."/>
            <person name="Drula E."/>
            <person name="Kohler A."/>
            <person name="Sanchez-Garcia M."/>
            <person name="Andreopoulos B."/>
            <person name="Barry K.W."/>
            <person name="Bonito G."/>
            <person name="Buee M."/>
            <person name="Carver A."/>
            <person name="Chen C."/>
            <person name="Cichocki N."/>
            <person name="Clum A."/>
            <person name="Culley D."/>
            <person name="Crous P.W."/>
            <person name="Fauchery L."/>
            <person name="Girlanda M."/>
            <person name="Hayes R."/>
            <person name="Keri Z."/>
            <person name="Labutti K."/>
            <person name="Lipzen A."/>
            <person name="Lombard V."/>
            <person name="Magnuson J."/>
            <person name="Maillard F."/>
            <person name="Morin E."/>
            <person name="Murat C."/>
            <person name="Nolan M."/>
            <person name="Ohm R."/>
            <person name="Pangilinan J."/>
            <person name="Pereira M."/>
            <person name="Perotto S."/>
            <person name="Peter M."/>
            <person name="Riley R."/>
            <person name="Sitrit Y."/>
            <person name="Stielow B."/>
            <person name="Szollosi G."/>
            <person name="Zifcakova L."/>
            <person name="Stursova M."/>
            <person name="Spatafora J.W."/>
            <person name="Tedersoo L."/>
            <person name="Vaario L.-M."/>
            <person name="Yamada A."/>
            <person name="Yan M."/>
            <person name="Wang P."/>
            <person name="Xu J."/>
            <person name="Bruns T."/>
            <person name="Baldrian P."/>
            <person name="Vilgalys R."/>
            <person name="Henrissat B."/>
            <person name="Grigoriev I.V."/>
            <person name="Hibbett D."/>
            <person name="Nagy L.G."/>
            <person name="Martin F.M."/>
        </authorList>
    </citation>
    <scope>NUCLEOTIDE SEQUENCE</scope>
    <source>
        <strain evidence="1">P2</strain>
    </source>
</reference>
<accession>A0ACB6ZL86</accession>
<gene>
    <name evidence="1" type="ORF">BDM02DRAFT_1520884</name>
</gene>
<evidence type="ECO:0000313" key="1">
    <source>
        <dbReference type="EMBL" id="KAF9650158.1"/>
    </source>
</evidence>
<dbReference type="EMBL" id="MU117988">
    <property type="protein sequence ID" value="KAF9650158.1"/>
    <property type="molecule type" value="Genomic_DNA"/>
</dbReference>
<evidence type="ECO:0000313" key="2">
    <source>
        <dbReference type="Proteomes" id="UP000886501"/>
    </source>
</evidence>
<dbReference type="Proteomes" id="UP000886501">
    <property type="component" value="Unassembled WGS sequence"/>
</dbReference>
<organism evidence="1 2">
    <name type="scientific">Thelephora ganbajun</name>
    <name type="common">Ganba fungus</name>
    <dbReference type="NCBI Taxonomy" id="370292"/>
    <lineage>
        <taxon>Eukaryota</taxon>
        <taxon>Fungi</taxon>
        <taxon>Dikarya</taxon>
        <taxon>Basidiomycota</taxon>
        <taxon>Agaricomycotina</taxon>
        <taxon>Agaricomycetes</taxon>
        <taxon>Thelephorales</taxon>
        <taxon>Thelephoraceae</taxon>
        <taxon>Thelephora</taxon>
    </lineage>
</organism>
<sequence>MTGAPPSSKTSTVLVAQTSTSPPEESEEMGPLRRSQLPNNPSYGSIGSASRTSGSISPKLDRVPEERPATFISLEDAEEEVELDLEDQGYFVGSYPRLVRLYTFVPLASLITWLLFGVFIPLAFIPGQPQHPHPKFFPSPLPEFITSAALWSFSYQLRLPLFSLISTTVNNSNVAVILHASWHVIVYNLLRLAVLPILGIRNDMQYDYPTRSDYAFFRVWWASLGWSFAEVVVAIWQGYEQLALYKDVMIPSSRIKEFLRAAVPPEERDYDDIPVADLVASTDFLLSVQHSGNEGDELEQNLDKLVHIKSREELEQVYGVPVINIPVFITCLQRIDSIILSLGTTLLIAWAYLRSPISLPSSDTQDSMYASQNNTAFWTTFPLVCLIHMGLAVLFTPPVLTRIGVHTAAYSSLLVALGLFFGGLAAWGVLT</sequence>
<name>A0ACB6ZL86_THEGA</name>
<keyword evidence="2" id="KW-1185">Reference proteome</keyword>
<reference evidence="1" key="2">
    <citation type="journal article" date="2020" name="Nat. Commun.">
        <title>Large-scale genome sequencing of mycorrhizal fungi provides insights into the early evolution of symbiotic traits.</title>
        <authorList>
            <person name="Miyauchi S."/>
            <person name="Kiss E."/>
            <person name="Kuo A."/>
            <person name="Drula E."/>
            <person name="Kohler A."/>
            <person name="Sanchez-Garcia M."/>
            <person name="Morin E."/>
            <person name="Andreopoulos B."/>
            <person name="Barry K.W."/>
            <person name="Bonito G."/>
            <person name="Buee M."/>
            <person name="Carver A."/>
            <person name="Chen C."/>
            <person name="Cichocki N."/>
            <person name="Clum A."/>
            <person name="Culley D."/>
            <person name="Crous P.W."/>
            <person name="Fauchery L."/>
            <person name="Girlanda M."/>
            <person name="Hayes R.D."/>
            <person name="Keri Z."/>
            <person name="LaButti K."/>
            <person name="Lipzen A."/>
            <person name="Lombard V."/>
            <person name="Magnuson J."/>
            <person name="Maillard F."/>
            <person name="Murat C."/>
            <person name="Nolan M."/>
            <person name="Ohm R.A."/>
            <person name="Pangilinan J."/>
            <person name="Pereira M.F."/>
            <person name="Perotto S."/>
            <person name="Peter M."/>
            <person name="Pfister S."/>
            <person name="Riley R."/>
            <person name="Sitrit Y."/>
            <person name="Stielow J.B."/>
            <person name="Szollosi G."/>
            <person name="Zifcakova L."/>
            <person name="Stursova M."/>
            <person name="Spatafora J.W."/>
            <person name="Tedersoo L."/>
            <person name="Vaario L.M."/>
            <person name="Yamada A."/>
            <person name="Yan M."/>
            <person name="Wang P."/>
            <person name="Xu J."/>
            <person name="Bruns T."/>
            <person name="Baldrian P."/>
            <person name="Vilgalys R."/>
            <person name="Dunand C."/>
            <person name="Henrissat B."/>
            <person name="Grigoriev I.V."/>
            <person name="Hibbett D."/>
            <person name="Nagy L.G."/>
            <person name="Martin F.M."/>
        </authorList>
    </citation>
    <scope>NUCLEOTIDE SEQUENCE</scope>
    <source>
        <strain evidence="1">P2</strain>
    </source>
</reference>
<proteinExistence type="predicted"/>
<comment type="caution">
    <text evidence="1">The sequence shown here is derived from an EMBL/GenBank/DDBJ whole genome shotgun (WGS) entry which is preliminary data.</text>
</comment>
<protein>
    <submittedName>
        <fullName evidence="1">Uncharacterized protein</fullName>
    </submittedName>
</protein>